<evidence type="ECO:0000313" key="5">
    <source>
        <dbReference type="EMBL" id="EOT72164.1"/>
    </source>
</evidence>
<feature type="transmembrane region" description="Helical" evidence="2">
    <location>
        <begin position="6"/>
        <end position="27"/>
    </location>
</feature>
<feature type="domain" description="Peptidase M56" evidence="3">
    <location>
        <begin position="10"/>
        <end position="304"/>
    </location>
</feature>
<dbReference type="RefSeq" id="WP_010765300.1">
    <property type="nucleotide sequence ID" value="NZ_ASWB01000002.1"/>
</dbReference>
<reference evidence="5 7" key="2">
    <citation type="submission" date="2013-03" db="EMBL/GenBank/DDBJ databases">
        <title>The Genome Sequence of Enterococcus moraviensis BAA-383 (PacBio/Illumina hybrid assembly).</title>
        <authorList>
            <consortium name="The Broad Institute Genomics Platform"/>
            <consortium name="The Broad Institute Genome Sequencing Center for Infectious Disease"/>
            <person name="Earl A."/>
            <person name="Russ C."/>
            <person name="Gilmore M."/>
            <person name="Surin D."/>
            <person name="Walker B."/>
            <person name="Young S."/>
            <person name="Zeng Q."/>
            <person name="Gargeya S."/>
            <person name="Fitzgerald M."/>
            <person name="Haas B."/>
            <person name="Abouelleil A."/>
            <person name="Allen A.W."/>
            <person name="Alvarado L."/>
            <person name="Arachchi H.M."/>
            <person name="Berlin A.M."/>
            <person name="Chapman S.B."/>
            <person name="Gainer-Dewar J."/>
            <person name="Goldberg J."/>
            <person name="Griggs A."/>
            <person name="Gujja S."/>
            <person name="Hansen M."/>
            <person name="Howarth C."/>
            <person name="Imamovic A."/>
            <person name="Ireland A."/>
            <person name="Larimer J."/>
            <person name="McCowan C."/>
            <person name="Murphy C."/>
            <person name="Pearson M."/>
            <person name="Poon T.W."/>
            <person name="Priest M."/>
            <person name="Roberts A."/>
            <person name="Saif S."/>
            <person name="Shea T."/>
            <person name="Sisk P."/>
            <person name="Sykes S."/>
            <person name="Wortman J."/>
            <person name="Nusbaum C."/>
            <person name="Birren B."/>
        </authorList>
    </citation>
    <scope>NUCLEOTIDE SEQUENCE [LARGE SCALE GENOMIC DNA]</scope>
    <source>
        <strain evidence="5 7">ATCC BAA-383</strain>
    </source>
</reference>
<evidence type="ECO:0000259" key="3">
    <source>
        <dbReference type="Pfam" id="PF05569"/>
    </source>
</evidence>
<dbReference type="AlphaFoldDB" id="R2QUY2"/>
<dbReference type="OrthoDB" id="9770467at2"/>
<protein>
    <recommendedName>
        <fullName evidence="3">Peptidase M56 domain-containing protein</fullName>
    </recommendedName>
</protein>
<feature type="transmembrane region" description="Helical" evidence="2">
    <location>
        <begin position="39"/>
        <end position="56"/>
    </location>
</feature>
<feature type="region of interest" description="Disordered" evidence="1">
    <location>
        <begin position="343"/>
        <end position="366"/>
    </location>
</feature>
<dbReference type="Proteomes" id="UP000014157">
    <property type="component" value="Unassembled WGS sequence"/>
</dbReference>
<keyword evidence="7" id="KW-1185">Reference proteome</keyword>
<evidence type="ECO:0000313" key="6">
    <source>
        <dbReference type="Proteomes" id="UP000013781"/>
    </source>
</evidence>
<dbReference type="EMBL" id="AJAS01000015">
    <property type="protein sequence ID" value="EOH99153.1"/>
    <property type="molecule type" value="Genomic_DNA"/>
</dbReference>
<keyword evidence="2" id="KW-0472">Membrane</keyword>
<dbReference type="InterPro" id="IPR052173">
    <property type="entry name" value="Beta-lactam_resp_regulator"/>
</dbReference>
<dbReference type="PATRIC" id="fig|1158609.3.peg.1879"/>
<dbReference type="InterPro" id="IPR008756">
    <property type="entry name" value="Peptidase_M56"/>
</dbReference>
<evidence type="ECO:0000256" key="1">
    <source>
        <dbReference type="SAM" id="MobiDB-lite"/>
    </source>
</evidence>
<name>R2QUY2_9ENTE</name>
<accession>R2QUY2</accession>
<dbReference type="Proteomes" id="UP000013781">
    <property type="component" value="Unassembled WGS sequence"/>
</dbReference>
<evidence type="ECO:0000313" key="7">
    <source>
        <dbReference type="Proteomes" id="UP000014157"/>
    </source>
</evidence>
<sequence length="366" mass="42656">MRTENILNLLISLSISGSILFGIWRFIRFFLKEKYSRRLQYYLLLVVLLRFVLPFSPNESIVGKLFSSIESTSFYEMIYGSPIKRNPTIFIGDNVSFNNNIIIGSKEHIFAPYILSIWLIVALGLMIRKLTKYQSFTKYVKSDWQPINDPAILDILATVCEEKRVTAAIDAYTTPLITSPLLLGGKKNYIVLPHEHLSYEQLYSIFSHEMTHYKNRDLLYKWFMQLILCIHWFNPFVYFIEKVMNQECEYACDEATTQHFTNEQQFNYGATLIDMAKHSGRYNEKVASITLYENTSEIKNRLEAMLLFEKRKKLRRTPAILSITILVVIAFFLGAYTTRPIENQEEDVPTDTITPTPNKPLGRHFS</sequence>
<gene>
    <name evidence="5" type="ORF">I586_01972</name>
    <name evidence="4" type="ORF">UAY_01930</name>
</gene>
<evidence type="ECO:0000256" key="2">
    <source>
        <dbReference type="SAM" id="Phobius"/>
    </source>
</evidence>
<organism evidence="4 6">
    <name type="scientific">Enterococcus moraviensis ATCC BAA-383</name>
    <dbReference type="NCBI Taxonomy" id="1158609"/>
    <lineage>
        <taxon>Bacteria</taxon>
        <taxon>Bacillati</taxon>
        <taxon>Bacillota</taxon>
        <taxon>Bacilli</taxon>
        <taxon>Lactobacillales</taxon>
        <taxon>Enterococcaceae</taxon>
        <taxon>Enterococcus</taxon>
    </lineage>
</organism>
<comment type="caution">
    <text evidence="4">The sequence shown here is derived from an EMBL/GenBank/DDBJ whole genome shotgun (WGS) entry which is preliminary data.</text>
</comment>
<dbReference type="EMBL" id="ASWB01000002">
    <property type="protein sequence ID" value="EOT72164.1"/>
    <property type="molecule type" value="Genomic_DNA"/>
</dbReference>
<keyword evidence="2" id="KW-0812">Transmembrane</keyword>
<reference evidence="4 6" key="1">
    <citation type="submission" date="2013-02" db="EMBL/GenBank/DDBJ databases">
        <title>The Genome Sequence of Enterococcus moraviensis BAA-383.</title>
        <authorList>
            <consortium name="The Broad Institute Genome Sequencing Platform"/>
            <consortium name="The Broad Institute Genome Sequencing Center for Infectious Disease"/>
            <person name="Earl A.M."/>
            <person name="Gilmore M.S."/>
            <person name="Lebreton F."/>
            <person name="Walker B."/>
            <person name="Young S.K."/>
            <person name="Zeng Q."/>
            <person name="Gargeya S."/>
            <person name="Fitzgerald M."/>
            <person name="Haas B."/>
            <person name="Abouelleil A."/>
            <person name="Alvarado L."/>
            <person name="Arachchi H.M."/>
            <person name="Berlin A.M."/>
            <person name="Chapman S.B."/>
            <person name="Dewar J."/>
            <person name="Goldberg J."/>
            <person name="Griggs A."/>
            <person name="Gujja S."/>
            <person name="Hansen M."/>
            <person name="Howarth C."/>
            <person name="Imamovic A."/>
            <person name="Larimer J."/>
            <person name="McCowan C."/>
            <person name="Murphy C."/>
            <person name="Neiman D."/>
            <person name="Pearson M."/>
            <person name="Priest M."/>
            <person name="Roberts A."/>
            <person name="Saif S."/>
            <person name="Shea T."/>
            <person name="Sisk P."/>
            <person name="Sykes S."/>
            <person name="Wortman J."/>
            <person name="Nusbaum C."/>
            <person name="Birren B."/>
        </authorList>
    </citation>
    <scope>NUCLEOTIDE SEQUENCE [LARGE SCALE GENOMIC DNA]</scope>
    <source>
        <strain evidence="4 6">ATCC BAA-383</strain>
    </source>
</reference>
<evidence type="ECO:0000313" key="4">
    <source>
        <dbReference type="EMBL" id="EOH99153.1"/>
    </source>
</evidence>
<proteinExistence type="predicted"/>
<feature type="transmembrane region" description="Helical" evidence="2">
    <location>
        <begin position="319"/>
        <end position="336"/>
    </location>
</feature>
<dbReference type="eggNOG" id="COG4219">
    <property type="taxonomic scope" value="Bacteria"/>
</dbReference>
<dbReference type="CDD" id="cd07341">
    <property type="entry name" value="M56_BlaR1_MecR1_like"/>
    <property type="match status" value="1"/>
</dbReference>
<dbReference type="PANTHER" id="PTHR34978:SF3">
    <property type="entry name" value="SLR0241 PROTEIN"/>
    <property type="match status" value="1"/>
</dbReference>
<dbReference type="PANTHER" id="PTHR34978">
    <property type="entry name" value="POSSIBLE SENSOR-TRANSDUCER PROTEIN BLAR"/>
    <property type="match status" value="1"/>
</dbReference>
<feature type="transmembrane region" description="Helical" evidence="2">
    <location>
        <begin position="109"/>
        <end position="127"/>
    </location>
</feature>
<keyword evidence="2" id="KW-1133">Transmembrane helix</keyword>
<dbReference type="HOGENOM" id="CLU_013716_4_1_9"/>
<dbReference type="Pfam" id="PF05569">
    <property type="entry name" value="Peptidase_M56"/>
    <property type="match status" value="1"/>
</dbReference>
<dbReference type="STRING" id="155617.RV09_GL002620"/>